<dbReference type="RefSeq" id="WP_218327147.1">
    <property type="nucleotide sequence ID" value="NZ_JAHUZB010000006.1"/>
</dbReference>
<dbReference type="PANTHER" id="PTHR30487:SF0">
    <property type="entry name" value="PREPILIN LEADER PEPTIDASE_N-METHYLTRANSFERASE-RELATED"/>
    <property type="match status" value="1"/>
</dbReference>
<evidence type="ECO:0000256" key="1">
    <source>
        <dbReference type="SAM" id="Phobius"/>
    </source>
</evidence>
<evidence type="ECO:0000313" key="3">
    <source>
        <dbReference type="EMBL" id="MBV7391942.1"/>
    </source>
</evidence>
<organism evidence="3 4">
    <name type="scientific">Enterococcus alishanensis</name>
    <dbReference type="NCBI Taxonomy" id="1303817"/>
    <lineage>
        <taxon>Bacteria</taxon>
        <taxon>Bacillati</taxon>
        <taxon>Bacillota</taxon>
        <taxon>Bacilli</taxon>
        <taxon>Lactobacillales</taxon>
        <taxon>Enterococcaceae</taxon>
        <taxon>Enterococcus</taxon>
    </lineage>
</organism>
<feature type="transmembrane region" description="Helical" evidence="1">
    <location>
        <begin position="94"/>
        <end position="114"/>
    </location>
</feature>
<feature type="transmembrane region" description="Helical" evidence="1">
    <location>
        <begin position="205"/>
        <end position="225"/>
    </location>
</feature>
<keyword evidence="4" id="KW-1185">Reference proteome</keyword>
<keyword evidence="1" id="KW-1133">Transmembrane helix</keyword>
<dbReference type="Pfam" id="PF06750">
    <property type="entry name" value="A24_N_bact"/>
    <property type="match status" value="1"/>
</dbReference>
<feature type="domain" description="Prepilin peptidase A24 N-terminal" evidence="2">
    <location>
        <begin position="5"/>
        <end position="85"/>
    </location>
</feature>
<dbReference type="Proteomes" id="UP000774130">
    <property type="component" value="Unassembled WGS sequence"/>
</dbReference>
<feature type="transmembrane region" description="Helical" evidence="1">
    <location>
        <begin position="126"/>
        <end position="157"/>
    </location>
</feature>
<accession>A0ABS6TGH0</accession>
<feature type="transmembrane region" description="Helical" evidence="1">
    <location>
        <begin position="169"/>
        <end position="198"/>
    </location>
</feature>
<dbReference type="InterPro" id="IPR050882">
    <property type="entry name" value="Prepilin_peptidase/N-MTase"/>
</dbReference>
<gene>
    <name evidence="3" type="ORF">KUA55_14735</name>
</gene>
<dbReference type="EMBL" id="JAHUZB010000006">
    <property type="protein sequence ID" value="MBV7391942.1"/>
    <property type="molecule type" value="Genomic_DNA"/>
</dbReference>
<sequence>MLRFIFGTIIGSFLCLVSQRLPQKISVARPASYCFDCQTPLKPLEMIPIVSILRQKFRCRHCGSKIPLETFLFELFCGGACWFFLTEYTFENCWYLFFILSVLVLAVIDYRYLIVEMRWFILTSGVILLAAIPLNIQIYWAHPLVIVVCFLFLQIVLPKSIGLGDLWVVGFWSLFLSGFELLLLLFIASLTGIIYAVYHKKRQKVLPFLPFLFIGLLFIFVRRYFFQF</sequence>
<keyword evidence="1" id="KW-0812">Transmembrane</keyword>
<evidence type="ECO:0000259" key="2">
    <source>
        <dbReference type="Pfam" id="PF06750"/>
    </source>
</evidence>
<dbReference type="InterPro" id="IPR010627">
    <property type="entry name" value="Prepilin_pept_A24_N"/>
</dbReference>
<name>A0ABS6TGH0_9ENTE</name>
<comment type="caution">
    <text evidence="3">The sequence shown here is derived from an EMBL/GenBank/DDBJ whole genome shotgun (WGS) entry which is preliminary data.</text>
</comment>
<evidence type="ECO:0000313" key="4">
    <source>
        <dbReference type="Proteomes" id="UP000774130"/>
    </source>
</evidence>
<keyword evidence="1" id="KW-0472">Membrane</keyword>
<proteinExistence type="predicted"/>
<dbReference type="PANTHER" id="PTHR30487">
    <property type="entry name" value="TYPE 4 PREPILIN-LIKE PROTEINS LEADER PEPTIDE-PROCESSING ENZYME"/>
    <property type="match status" value="1"/>
</dbReference>
<protein>
    <submittedName>
        <fullName evidence="3">Prepilin peptidase</fullName>
    </submittedName>
</protein>
<reference evidence="3 4" key="1">
    <citation type="submission" date="2021-06" db="EMBL/GenBank/DDBJ databases">
        <title>Enterococcus alishanensis sp. nov., a novel lactic acid bacterium isolated from fresh coffee beans.</title>
        <authorList>
            <person name="Chen Y.-S."/>
        </authorList>
    </citation>
    <scope>NUCLEOTIDE SEQUENCE [LARGE SCALE GENOMIC DNA]</scope>
    <source>
        <strain evidence="3 4">ALS3</strain>
    </source>
</reference>